<dbReference type="PROSITE" id="PS01039">
    <property type="entry name" value="SBP_BACTERIAL_3"/>
    <property type="match status" value="1"/>
</dbReference>
<dbReference type="STRING" id="158627.BW687_13775"/>
<evidence type="ECO:0000313" key="8">
    <source>
        <dbReference type="Proteomes" id="UP000095143"/>
    </source>
</evidence>
<evidence type="ECO:0000313" key="7">
    <source>
        <dbReference type="EMBL" id="OCX18564.1"/>
    </source>
</evidence>
<dbReference type="Gene3D" id="3.40.190.10">
    <property type="entry name" value="Periplasmic binding protein-like II"/>
    <property type="match status" value="2"/>
</dbReference>
<evidence type="ECO:0000256" key="2">
    <source>
        <dbReference type="ARBA" id="ARBA00010333"/>
    </source>
</evidence>
<organism evidence="7 8">
    <name type="scientific">Pseudomonas graminis</name>
    <dbReference type="NCBI Taxonomy" id="158627"/>
    <lineage>
        <taxon>Bacteria</taxon>
        <taxon>Pseudomonadati</taxon>
        <taxon>Pseudomonadota</taxon>
        <taxon>Gammaproteobacteria</taxon>
        <taxon>Pseudomonadales</taxon>
        <taxon>Pseudomonadaceae</taxon>
        <taxon>Pseudomonas</taxon>
    </lineage>
</organism>
<reference evidence="7 8" key="1">
    <citation type="submission" date="2016-08" db="EMBL/GenBank/DDBJ databases">
        <title>Whole genome sequence of Pseudomonas graminis strain UASWS1507, a potential biological control agent for agriculture.</title>
        <authorList>
            <person name="Crovadore J."/>
            <person name="Calmin G."/>
            <person name="Chablais R."/>
            <person name="Cochard B."/>
            <person name="Lefort F."/>
        </authorList>
    </citation>
    <scope>NUCLEOTIDE SEQUENCE [LARGE SCALE GENOMIC DNA]</scope>
    <source>
        <strain evidence="7 8">UASWS1507</strain>
    </source>
</reference>
<dbReference type="GO" id="GO:0030313">
    <property type="term" value="C:cell envelope"/>
    <property type="evidence" value="ECO:0007669"/>
    <property type="project" value="UniProtKB-SubCell"/>
</dbReference>
<comment type="subcellular location">
    <subcellularLocation>
        <location evidence="1">Cell envelope</location>
    </subcellularLocation>
</comment>
<dbReference type="SMART" id="SM00062">
    <property type="entry name" value="PBPb"/>
    <property type="match status" value="1"/>
</dbReference>
<dbReference type="OrthoDB" id="7708309at2"/>
<dbReference type="InterPro" id="IPR018313">
    <property type="entry name" value="SBP_3_CS"/>
</dbReference>
<dbReference type="PANTHER" id="PTHR35936">
    <property type="entry name" value="MEMBRANE-BOUND LYTIC MUREIN TRANSGLYCOSYLASE F"/>
    <property type="match status" value="1"/>
</dbReference>
<feature type="chain" id="PRO_5008659713" evidence="5">
    <location>
        <begin position="22"/>
        <end position="261"/>
    </location>
</feature>
<dbReference type="RefSeq" id="WP_065990052.1">
    <property type="nucleotide sequence ID" value="NZ_MDEN01000064.1"/>
</dbReference>
<keyword evidence="3 5" id="KW-0732">Signal</keyword>
<dbReference type="EMBL" id="MDEN01000064">
    <property type="protein sequence ID" value="OCX18564.1"/>
    <property type="molecule type" value="Genomic_DNA"/>
</dbReference>
<dbReference type="PANTHER" id="PTHR35936:SF19">
    <property type="entry name" value="AMINO-ACID-BINDING PROTEIN YXEM-RELATED"/>
    <property type="match status" value="1"/>
</dbReference>
<proteinExistence type="inferred from homology"/>
<dbReference type="Pfam" id="PF00497">
    <property type="entry name" value="SBP_bac_3"/>
    <property type="match status" value="1"/>
</dbReference>
<feature type="domain" description="Solute-binding protein family 3/N-terminal" evidence="6">
    <location>
        <begin position="36"/>
        <end position="259"/>
    </location>
</feature>
<evidence type="ECO:0000256" key="4">
    <source>
        <dbReference type="RuleBase" id="RU003744"/>
    </source>
</evidence>
<comment type="caution">
    <text evidence="7">The sequence shown here is derived from an EMBL/GenBank/DDBJ whole genome shotgun (WGS) entry which is preliminary data.</text>
</comment>
<sequence>MNTRITAGLLLSMVSIAQAQAAETPSHLDTVMQKGQLAVCTTGDYKPYTFLKPDGQYEGIDIELAQSLAQSLGVKIEWVPTTWKTLMPDFTAGKCDIAVGGISVTLERQRKAAFSSTLDIDGKVPLVRCEDESKYQTLEQINQPGVRLIEPQGGTNEAFAHAYLPNASLAFHDNKTIFQQLLDKQADVMITDASEALYQQKRMPGLCTVNPSNYMQYGEKAYLLPRDDAAWKAYVDQWLHLTKATGAYKKVVGEWLAMPTE</sequence>
<evidence type="ECO:0000256" key="1">
    <source>
        <dbReference type="ARBA" id="ARBA00004196"/>
    </source>
</evidence>
<gene>
    <name evidence="7" type="ORF">BBI10_16265</name>
</gene>
<dbReference type="Proteomes" id="UP000095143">
    <property type="component" value="Unassembled WGS sequence"/>
</dbReference>
<dbReference type="AlphaFoldDB" id="A0A1C2DUY5"/>
<name>A0A1C2DUY5_9PSED</name>
<evidence type="ECO:0000256" key="3">
    <source>
        <dbReference type="ARBA" id="ARBA00022729"/>
    </source>
</evidence>
<evidence type="ECO:0000256" key="5">
    <source>
        <dbReference type="SAM" id="SignalP"/>
    </source>
</evidence>
<dbReference type="InterPro" id="IPR001638">
    <property type="entry name" value="Solute-binding_3/MltF_N"/>
</dbReference>
<feature type="signal peptide" evidence="5">
    <location>
        <begin position="1"/>
        <end position="21"/>
    </location>
</feature>
<accession>A0A1C2DUY5</accession>
<evidence type="ECO:0000259" key="6">
    <source>
        <dbReference type="SMART" id="SM00062"/>
    </source>
</evidence>
<comment type="similarity">
    <text evidence="2 4">Belongs to the bacterial solute-binding protein 3 family.</text>
</comment>
<protein>
    <submittedName>
        <fullName evidence="7">ArtI protein</fullName>
    </submittedName>
</protein>
<dbReference type="SUPFAM" id="SSF53850">
    <property type="entry name" value="Periplasmic binding protein-like II"/>
    <property type="match status" value="1"/>
</dbReference>